<comment type="caution">
    <text evidence="2">The sequence shown here is derived from an EMBL/GenBank/DDBJ whole genome shotgun (WGS) entry which is preliminary data.</text>
</comment>
<gene>
    <name evidence="2" type="ORF">J2W49_002165</name>
</gene>
<feature type="transmembrane region" description="Helical" evidence="1">
    <location>
        <begin position="36"/>
        <end position="54"/>
    </location>
</feature>
<evidence type="ECO:0000313" key="3">
    <source>
        <dbReference type="Proteomes" id="UP001265700"/>
    </source>
</evidence>
<accession>A0ABU1WLM8</accession>
<evidence type="ECO:0000256" key="1">
    <source>
        <dbReference type="SAM" id="Phobius"/>
    </source>
</evidence>
<reference evidence="2 3" key="1">
    <citation type="submission" date="2023-07" db="EMBL/GenBank/DDBJ databases">
        <title>Sorghum-associated microbial communities from plants grown in Nebraska, USA.</title>
        <authorList>
            <person name="Schachtman D."/>
        </authorList>
    </citation>
    <scope>NUCLEOTIDE SEQUENCE [LARGE SCALE GENOMIC DNA]</scope>
    <source>
        <strain evidence="2 3">4249</strain>
    </source>
</reference>
<organism evidence="2 3">
    <name type="scientific">Hydrogenophaga palleronii</name>
    <dbReference type="NCBI Taxonomy" id="65655"/>
    <lineage>
        <taxon>Bacteria</taxon>
        <taxon>Pseudomonadati</taxon>
        <taxon>Pseudomonadota</taxon>
        <taxon>Betaproteobacteria</taxon>
        <taxon>Burkholderiales</taxon>
        <taxon>Comamonadaceae</taxon>
        <taxon>Hydrogenophaga</taxon>
    </lineage>
</organism>
<proteinExistence type="predicted"/>
<keyword evidence="1" id="KW-0472">Membrane</keyword>
<keyword evidence="1" id="KW-1133">Transmembrane helix</keyword>
<evidence type="ECO:0000313" key="2">
    <source>
        <dbReference type="EMBL" id="MDR7150207.1"/>
    </source>
</evidence>
<dbReference type="Proteomes" id="UP001265700">
    <property type="component" value="Unassembled WGS sequence"/>
</dbReference>
<name>A0ABU1WLM8_9BURK</name>
<dbReference type="EMBL" id="JAVDWU010000004">
    <property type="protein sequence ID" value="MDR7150207.1"/>
    <property type="molecule type" value="Genomic_DNA"/>
</dbReference>
<keyword evidence="3" id="KW-1185">Reference proteome</keyword>
<protein>
    <submittedName>
        <fullName evidence="2">Uncharacterized protein</fullName>
    </submittedName>
</protein>
<keyword evidence="1" id="KW-0812">Transmembrane</keyword>
<dbReference type="RefSeq" id="WP_310315506.1">
    <property type="nucleotide sequence ID" value="NZ_JAVDWU010000004.1"/>
</dbReference>
<sequence length="58" mass="6523">MLLFRVTVFLLLIAAGVCFAFYMGTGQAKFRQWGLVILKWTVIAALGFFGVLILERLV</sequence>
<feature type="transmembrane region" description="Helical" evidence="1">
    <location>
        <begin position="6"/>
        <end position="24"/>
    </location>
</feature>